<evidence type="ECO:0000313" key="4">
    <source>
        <dbReference type="EMBL" id="GGD91260.1"/>
    </source>
</evidence>
<protein>
    <submittedName>
        <fullName evidence="5">Alpha/beta hydrolase</fullName>
    </submittedName>
</protein>
<dbReference type="InterPro" id="IPR000639">
    <property type="entry name" value="Epox_hydrolase-like"/>
</dbReference>
<dbReference type="Gene3D" id="3.40.50.1820">
    <property type="entry name" value="alpha/beta hydrolase"/>
    <property type="match status" value="1"/>
</dbReference>
<evidence type="ECO:0000256" key="1">
    <source>
        <dbReference type="SAM" id="MobiDB-lite"/>
    </source>
</evidence>
<dbReference type="InterPro" id="IPR029058">
    <property type="entry name" value="AB_hydrolase_fold"/>
</dbReference>
<keyword evidence="5" id="KW-0378">Hydrolase</keyword>
<dbReference type="EMBL" id="JFHE01000025">
    <property type="protein sequence ID" value="KDR30794.1"/>
    <property type="molecule type" value="Genomic_DNA"/>
</dbReference>
<dbReference type="PRINTS" id="PR00111">
    <property type="entry name" value="ABHYDROLASE"/>
</dbReference>
<dbReference type="PANTHER" id="PTHR43798">
    <property type="entry name" value="MONOACYLGLYCEROL LIPASE"/>
    <property type="match status" value="1"/>
</dbReference>
<reference evidence="5 6" key="2">
    <citation type="submission" date="2014-03" db="EMBL/GenBank/DDBJ databases">
        <title>Draft Genome Sequences of Four Burkholderia Strains.</title>
        <authorList>
            <person name="Liu X.Y."/>
            <person name="Li C.X."/>
            <person name="Xu J.H."/>
        </authorList>
    </citation>
    <scope>NUCLEOTIDE SEQUENCE [LARGE SCALE GENOMIC DNA]</scope>
    <source>
        <strain evidence="5 6">R27</strain>
    </source>
</reference>
<feature type="signal peptide" evidence="2">
    <location>
        <begin position="1"/>
        <end position="27"/>
    </location>
</feature>
<evidence type="ECO:0000256" key="2">
    <source>
        <dbReference type="SAM" id="SignalP"/>
    </source>
</evidence>
<accession>A0A069NT52</accession>
<dbReference type="Proteomes" id="UP000597138">
    <property type="component" value="Unassembled WGS sequence"/>
</dbReference>
<feature type="chain" id="PRO_5001666654" evidence="2">
    <location>
        <begin position="28"/>
        <end position="346"/>
    </location>
</feature>
<organism evidence="5 6">
    <name type="scientific">Caballeronia grimmiae</name>
    <dbReference type="NCBI Taxonomy" id="1071679"/>
    <lineage>
        <taxon>Bacteria</taxon>
        <taxon>Pseudomonadati</taxon>
        <taxon>Pseudomonadota</taxon>
        <taxon>Betaproteobacteria</taxon>
        <taxon>Burkholderiales</taxon>
        <taxon>Burkholderiaceae</taxon>
        <taxon>Caballeronia</taxon>
    </lineage>
</organism>
<sequence length="346" mass="37218">MPYLPPKRKTMSPAVATLAVAATTAIAAAVWNRYKAKQAERDDPPIGRFIDVDGVRLHYTDTGRGPCVVLLHGNTVLLQDFEASGVTGMLAEDHRVISFDRPGFGYSERPRNRLWTAQAQAALLQRALELLRADKPVVIGHSWGTLVALSLAVDSPAQVRGLVLVSGYYFPSARLDVAMTAPAAMPVVGDVLRYTASPFAGRLLMKKTVQAMFAPASMPEAFFGSMPREMLLRPSQIRATSEDAAFMIPAATRLRDHYPSIDMPVRIFAGAGDKVVDPESHSARLHAVLPNSTLDVELDAGHMVHYKIAALICAAVSDIEAQTPHSPAAKGSGQPHANRPEAIAAS</sequence>
<dbReference type="InterPro" id="IPR050266">
    <property type="entry name" value="AB_hydrolase_sf"/>
</dbReference>
<dbReference type="AlphaFoldDB" id="A0A069NT52"/>
<reference evidence="7" key="3">
    <citation type="journal article" date="2019" name="Int. J. Syst. Evol. Microbiol.">
        <title>The Global Catalogue of Microorganisms (GCM) 10K type strain sequencing project: providing services to taxonomists for standard genome sequencing and annotation.</title>
        <authorList>
            <consortium name="The Broad Institute Genomics Platform"/>
            <consortium name="The Broad Institute Genome Sequencing Center for Infectious Disease"/>
            <person name="Wu L."/>
            <person name="Ma J."/>
        </authorList>
    </citation>
    <scope>NUCLEOTIDE SEQUENCE [LARGE SCALE GENOMIC DNA]</scope>
    <source>
        <strain evidence="7">CGMCC 1.11013</strain>
    </source>
</reference>
<dbReference type="PRINTS" id="PR00412">
    <property type="entry name" value="EPOXHYDRLASE"/>
</dbReference>
<dbReference type="EMBL" id="BMEG01000011">
    <property type="protein sequence ID" value="GGD91260.1"/>
    <property type="molecule type" value="Genomic_DNA"/>
</dbReference>
<dbReference type="InterPro" id="IPR000073">
    <property type="entry name" value="AB_hydrolase_1"/>
</dbReference>
<keyword evidence="7" id="KW-1185">Reference proteome</keyword>
<feature type="domain" description="AB hydrolase-1" evidence="3">
    <location>
        <begin position="68"/>
        <end position="306"/>
    </location>
</feature>
<proteinExistence type="predicted"/>
<evidence type="ECO:0000313" key="5">
    <source>
        <dbReference type="EMBL" id="KDR30794.1"/>
    </source>
</evidence>
<feature type="region of interest" description="Disordered" evidence="1">
    <location>
        <begin position="323"/>
        <end position="346"/>
    </location>
</feature>
<dbReference type="GO" id="GO:0016787">
    <property type="term" value="F:hydrolase activity"/>
    <property type="evidence" value="ECO:0007669"/>
    <property type="project" value="UniProtKB-KW"/>
</dbReference>
<name>A0A069NT52_9BURK</name>
<dbReference type="RefSeq" id="WP_052005926.1">
    <property type="nucleotide sequence ID" value="NZ_BMEG01000011.1"/>
</dbReference>
<dbReference type="SUPFAM" id="SSF53474">
    <property type="entry name" value="alpha/beta-Hydrolases"/>
    <property type="match status" value="1"/>
</dbReference>
<dbReference type="eggNOG" id="COG2267">
    <property type="taxonomic scope" value="Bacteria"/>
</dbReference>
<dbReference type="Proteomes" id="UP000027439">
    <property type="component" value="Unassembled WGS sequence"/>
</dbReference>
<dbReference type="Pfam" id="PF00561">
    <property type="entry name" value="Abhydrolase_1"/>
    <property type="match status" value="1"/>
</dbReference>
<evidence type="ECO:0000259" key="3">
    <source>
        <dbReference type="Pfam" id="PF00561"/>
    </source>
</evidence>
<dbReference type="STRING" id="1071679.BG57_14380"/>
<comment type="caution">
    <text evidence="5">The sequence shown here is derived from an EMBL/GenBank/DDBJ whole genome shotgun (WGS) entry which is preliminary data.</text>
</comment>
<gene>
    <name evidence="5" type="ORF">BG57_14380</name>
    <name evidence="4" type="ORF">GCM10010985_52470</name>
</gene>
<evidence type="ECO:0000313" key="7">
    <source>
        <dbReference type="Proteomes" id="UP000597138"/>
    </source>
</evidence>
<keyword evidence="2" id="KW-0732">Signal</keyword>
<reference evidence="4" key="1">
    <citation type="journal article" date="2014" name="Int. J. Syst. Evol. Microbiol.">
        <title>Complete genome of a new Firmicutes species belonging to the dominant human colonic microbiota ('Ruminococcus bicirculans') reveals two chromosomes and a selective capacity to utilize plant glucans.</title>
        <authorList>
            <consortium name="NISC Comparative Sequencing Program"/>
            <person name="Wegmann U."/>
            <person name="Louis P."/>
            <person name="Goesmann A."/>
            <person name="Henrissat B."/>
            <person name="Duncan S.H."/>
            <person name="Flint H.J."/>
        </authorList>
    </citation>
    <scope>NUCLEOTIDE SEQUENCE</scope>
    <source>
        <strain evidence="4">CGMCC 1.11013</strain>
    </source>
</reference>
<evidence type="ECO:0000313" key="6">
    <source>
        <dbReference type="Proteomes" id="UP000027439"/>
    </source>
</evidence>
<reference evidence="4" key="4">
    <citation type="submission" date="2024-05" db="EMBL/GenBank/DDBJ databases">
        <authorList>
            <person name="Sun Q."/>
            <person name="Zhou Y."/>
        </authorList>
    </citation>
    <scope>NUCLEOTIDE SEQUENCE</scope>
    <source>
        <strain evidence="4">CGMCC 1.11013</strain>
    </source>
</reference>